<keyword evidence="1" id="KW-0732">Signal</keyword>
<reference evidence="2 3" key="1">
    <citation type="submission" date="2024-09" db="EMBL/GenBank/DDBJ databases">
        <authorList>
            <person name="Sun Q."/>
            <person name="Mori K."/>
        </authorList>
    </citation>
    <scope>NUCLEOTIDE SEQUENCE [LARGE SCALE GENOMIC DNA]</scope>
    <source>
        <strain evidence="2 3">CCM 7659</strain>
    </source>
</reference>
<dbReference type="RefSeq" id="WP_182633277.1">
    <property type="nucleotide sequence ID" value="NZ_JAALDM010000259.1"/>
</dbReference>
<comment type="caution">
    <text evidence="2">The sequence shown here is derived from an EMBL/GenBank/DDBJ whole genome shotgun (WGS) entry which is preliminary data.</text>
</comment>
<feature type="signal peptide" evidence="1">
    <location>
        <begin position="1"/>
        <end position="27"/>
    </location>
</feature>
<evidence type="ECO:0000256" key="1">
    <source>
        <dbReference type="SAM" id="SignalP"/>
    </source>
</evidence>
<gene>
    <name evidence="2" type="ORF">ACFFVD_04455</name>
</gene>
<dbReference type="EMBL" id="JBHMDY010000002">
    <property type="protein sequence ID" value="MFB9259046.1"/>
    <property type="molecule type" value="Genomic_DNA"/>
</dbReference>
<sequence length="135" mass="13007">MRKTALASAATALAAATMLAGAGAAHADEPVPQTDLTKRAECILIETFTGIRGACLDPAEAGQLGSIGYGSFGTGSLADLLTGAVNLGSVALSVAGPNSVGSTGFYLPGSTGSYGPEASIGELLTGSLGSLGGAF</sequence>
<feature type="chain" id="PRO_5045808457" description="Porin" evidence="1">
    <location>
        <begin position="28"/>
        <end position="135"/>
    </location>
</feature>
<proteinExistence type="predicted"/>
<name>A0ABV5JN09_9ACTN</name>
<evidence type="ECO:0008006" key="4">
    <source>
        <dbReference type="Google" id="ProtNLM"/>
    </source>
</evidence>
<protein>
    <recommendedName>
        <fullName evidence="4">Porin</fullName>
    </recommendedName>
</protein>
<organism evidence="2 3">
    <name type="scientific">Dietzia aerolata</name>
    <dbReference type="NCBI Taxonomy" id="595984"/>
    <lineage>
        <taxon>Bacteria</taxon>
        <taxon>Bacillati</taxon>
        <taxon>Actinomycetota</taxon>
        <taxon>Actinomycetes</taxon>
        <taxon>Mycobacteriales</taxon>
        <taxon>Dietziaceae</taxon>
        <taxon>Dietzia</taxon>
    </lineage>
</organism>
<accession>A0ABV5JN09</accession>
<evidence type="ECO:0000313" key="3">
    <source>
        <dbReference type="Proteomes" id="UP001589700"/>
    </source>
</evidence>
<keyword evidence="3" id="KW-1185">Reference proteome</keyword>
<evidence type="ECO:0000313" key="2">
    <source>
        <dbReference type="EMBL" id="MFB9259046.1"/>
    </source>
</evidence>
<dbReference type="Proteomes" id="UP001589700">
    <property type="component" value="Unassembled WGS sequence"/>
</dbReference>